<dbReference type="EMBL" id="CP003734">
    <property type="protein sequence ID" value="AFO46427.1"/>
    <property type="molecule type" value="Genomic_DNA"/>
</dbReference>
<organism evidence="2 3">
    <name type="scientific">Pseudomonas putida (strain DOT-T1E)</name>
    <dbReference type="NCBI Taxonomy" id="1196325"/>
    <lineage>
        <taxon>Bacteria</taxon>
        <taxon>Pseudomonadati</taxon>
        <taxon>Pseudomonadota</taxon>
        <taxon>Gammaproteobacteria</taxon>
        <taxon>Pseudomonadales</taxon>
        <taxon>Pseudomonadaceae</taxon>
        <taxon>Pseudomonas</taxon>
    </lineage>
</organism>
<reference evidence="3" key="1">
    <citation type="journal article" date="2013" name="Microb. Biotechnol.">
        <title>Metabolic potential of the organic-solvent tolerant Pseudomonas putida DOT-T1E deduced from its annotated genome.</title>
        <authorList>
            <person name="Udaondo Z."/>
            <person name="Molina L."/>
            <person name="Daniels C."/>
            <person name="Gomez M.J."/>
            <person name="Molina-Henares M.A."/>
            <person name="Matilla M.A."/>
            <person name="Roca A."/>
            <person name="Fernandez M."/>
            <person name="Duque E."/>
            <person name="Segura A."/>
            <person name="Ramos J.L."/>
        </authorList>
    </citation>
    <scope>NUCLEOTIDE SEQUENCE [LARGE SCALE GENOMIC DNA]</scope>
    <source>
        <strain evidence="3">DOT-T1E</strain>
    </source>
</reference>
<sequence>MKRVRAWLLGCALTLLGTPALADLQLELQASGLDPQQTWAGFTGPLRGHARSHRYTTAFETCETPVGAGGPAKGPVQAT</sequence>
<dbReference type="Proteomes" id="UP000006503">
    <property type="component" value="Chromosome"/>
</dbReference>
<evidence type="ECO:0000313" key="2">
    <source>
        <dbReference type="EMBL" id="AFO46427.1"/>
    </source>
</evidence>
<dbReference type="PATRIC" id="fig|1196325.3.peg.572"/>
<gene>
    <name evidence="2" type="ordered locus">T1E_0569</name>
</gene>
<feature type="chain" id="PRO_5003708010" evidence="1">
    <location>
        <begin position="23"/>
        <end position="79"/>
    </location>
</feature>
<evidence type="ECO:0000313" key="3">
    <source>
        <dbReference type="Proteomes" id="UP000006503"/>
    </source>
</evidence>
<dbReference type="HOGENOM" id="CLU_2603324_0_0_6"/>
<dbReference type="AlphaFoldDB" id="I7BQN0"/>
<protein>
    <submittedName>
        <fullName evidence="2">Uncharacterized protein</fullName>
    </submittedName>
</protein>
<proteinExistence type="predicted"/>
<dbReference type="KEGG" id="ppx:T1E_0569"/>
<accession>I7BQN0</accession>
<name>I7BQN0_PSEPT</name>
<evidence type="ECO:0000256" key="1">
    <source>
        <dbReference type="SAM" id="SignalP"/>
    </source>
</evidence>
<feature type="signal peptide" evidence="1">
    <location>
        <begin position="1"/>
        <end position="22"/>
    </location>
</feature>
<keyword evidence="1" id="KW-0732">Signal</keyword>